<evidence type="ECO:0000313" key="2">
    <source>
        <dbReference type="Proteomes" id="UP000240322"/>
    </source>
</evidence>
<reference evidence="1 2" key="1">
    <citation type="submission" date="2017-04" db="EMBL/GenBank/DDBJ databases">
        <title>Novel microbial lineages endemic to geothermal iron-oxide mats fill important gaps in the evolutionary history of Archaea.</title>
        <authorList>
            <person name="Jay Z.J."/>
            <person name="Beam J.P."/>
            <person name="Dlakic M."/>
            <person name="Rusch D.B."/>
            <person name="Kozubal M.A."/>
            <person name="Inskeep W.P."/>
        </authorList>
    </citation>
    <scope>NUCLEOTIDE SEQUENCE [LARGE SCALE GENOMIC DNA]</scope>
    <source>
        <strain evidence="1">OSP_D</strain>
    </source>
</reference>
<name>A0A2R6B080_9ARCH</name>
<sequence>MLRRLNSAGVLDVVVGELRFEFVEFSSAVDFLMAVHAYFSAPGIRPYVPVDQYRGYLLHISAIGDNQDELVVLVFISKSTLPSGIVEFDITTKQFAKVEAFSRPDKIYFLVIEPAYSTLANQAIQAYEAQKDGS</sequence>
<comment type="caution">
    <text evidence="1">The sequence shown here is derived from an EMBL/GenBank/DDBJ whole genome shotgun (WGS) entry which is preliminary data.</text>
</comment>
<organism evidence="1 2">
    <name type="scientific">Candidatus Marsarchaeota G2 archaeon OSP_D</name>
    <dbReference type="NCBI Taxonomy" id="1978157"/>
    <lineage>
        <taxon>Archaea</taxon>
        <taxon>Candidatus Marsarchaeota</taxon>
        <taxon>Candidatus Marsarchaeota group 2</taxon>
    </lineage>
</organism>
<gene>
    <name evidence="1" type="ORF">B9Q03_02265</name>
</gene>
<evidence type="ECO:0000313" key="1">
    <source>
        <dbReference type="EMBL" id="PSN92052.1"/>
    </source>
</evidence>
<dbReference type="AlphaFoldDB" id="A0A2R6B080"/>
<dbReference type="Proteomes" id="UP000240322">
    <property type="component" value="Unassembled WGS sequence"/>
</dbReference>
<dbReference type="EMBL" id="NEXE01000011">
    <property type="protein sequence ID" value="PSN92052.1"/>
    <property type="molecule type" value="Genomic_DNA"/>
</dbReference>
<protein>
    <submittedName>
        <fullName evidence="1">Uncharacterized protein</fullName>
    </submittedName>
</protein>
<accession>A0A2R6B080</accession>
<proteinExistence type="predicted"/>